<feature type="region of interest" description="Disordered" evidence="1">
    <location>
        <begin position="372"/>
        <end position="394"/>
    </location>
</feature>
<evidence type="ECO:0000313" key="3">
    <source>
        <dbReference type="Proteomes" id="UP000054771"/>
    </source>
</evidence>
<feature type="compositionally biased region" description="Pro residues" evidence="1">
    <location>
        <begin position="105"/>
        <end position="129"/>
    </location>
</feature>
<name>A0A0U5G6P6_ASPCI</name>
<gene>
    <name evidence="2" type="ORF">ASPCAL09746</name>
</gene>
<reference evidence="3" key="1">
    <citation type="journal article" date="2016" name="Genome Announc.">
        <title>Draft genome sequences of fungus Aspergillus calidoustus.</title>
        <authorList>
            <person name="Horn F."/>
            <person name="Linde J."/>
            <person name="Mattern D.J."/>
            <person name="Walther G."/>
            <person name="Guthke R."/>
            <person name="Scherlach K."/>
            <person name="Martin K."/>
            <person name="Brakhage A.A."/>
            <person name="Petzke L."/>
            <person name="Valiante V."/>
        </authorList>
    </citation>
    <scope>NUCLEOTIDE SEQUENCE [LARGE SCALE GENOMIC DNA]</scope>
    <source>
        <strain evidence="3">SF006504</strain>
    </source>
</reference>
<dbReference type="OrthoDB" id="276388at2759"/>
<organism evidence="2 3">
    <name type="scientific">Aspergillus calidoustus</name>
    <dbReference type="NCBI Taxonomy" id="454130"/>
    <lineage>
        <taxon>Eukaryota</taxon>
        <taxon>Fungi</taxon>
        <taxon>Dikarya</taxon>
        <taxon>Ascomycota</taxon>
        <taxon>Pezizomycotina</taxon>
        <taxon>Eurotiomycetes</taxon>
        <taxon>Eurotiomycetidae</taxon>
        <taxon>Eurotiales</taxon>
        <taxon>Aspergillaceae</taxon>
        <taxon>Aspergillus</taxon>
        <taxon>Aspergillus subgen. Nidulantes</taxon>
    </lineage>
</organism>
<dbReference type="OMA" id="FQLVLCQ"/>
<evidence type="ECO:0000313" key="2">
    <source>
        <dbReference type="EMBL" id="CEL06573.1"/>
    </source>
</evidence>
<sequence>MVQDFFNVLISMDIKRKPAPTLSPVEYGVVQRPLTPAPPPPPPYSPSPYVAYNPYTAYSPASGSPHSPHSRSPQFPPPSPAPSLSPSLQPPRPHPLPRHRSQPNLRPPPNTQPPPPIPRAETSLPPPPESSSDKPSFAADARHFLGGLIHHPSESTKHYSILRHSHGVVFYRGPTTSVTVSIFADAPLPADRSLWLQCKGWSGKTGMRAKALFRLHDDWVDVSPSVAMRADQVETNKERAWQRDIAKFYKKASKRVRDTHRLRETTVARIPPDAEDGYFQLILCQGEKKVLCRSPVFRILSTSIDPSSLRGASLTTLPLEVGALVAGTYAQAMASRFVTPVTTVASTVTARYRPGWLGETAITTAYEAITSRSDENTPDSHAPPSIENGPQTPYPLSVTSRPIQFLDPTRMTVKIPSDIQDKLRGFFFGWTRLAPDQPWQMSILSVRSWDGTAATGPVSLSHTTRKVATLRLLHDPIPHPPPSSLTVRLLGFLRPDLPPPSARTERDLAAAHAAAAEAAIQAEYYDTEYVQAILDHPLWAPDATPDRKGWFDRTKDGAGNVVTRGQKIIEKIGVRSGLEHEAVGGYYIVRDN</sequence>
<protein>
    <submittedName>
        <fullName evidence="2">Putative LipA and NB-ARC domain protein (AFU_orthologue AFUA_7G01150)</fullName>
    </submittedName>
</protein>
<dbReference type="Proteomes" id="UP000054771">
    <property type="component" value="Unassembled WGS sequence"/>
</dbReference>
<feature type="region of interest" description="Disordered" evidence="1">
    <location>
        <begin position="55"/>
        <end position="137"/>
    </location>
</feature>
<dbReference type="AlphaFoldDB" id="A0A0U5G6P6"/>
<dbReference type="STRING" id="454130.A0A0U5G6P6"/>
<keyword evidence="3" id="KW-1185">Reference proteome</keyword>
<proteinExistence type="predicted"/>
<feature type="compositionally biased region" description="Pro residues" evidence="1">
    <location>
        <begin position="74"/>
        <end position="94"/>
    </location>
</feature>
<evidence type="ECO:0000256" key="1">
    <source>
        <dbReference type="SAM" id="MobiDB-lite"/>
    </source>
</evidence>
<feature type="compositionally biased region" description="Low complexity" evidence="1">
    <location>
        <begin position="55"/>
        <end position="73"/>
    </location>
</feature>
<dbReference type="EMBL" id="CDMC01000008">
    <property type="protein sequence ID" value="CEL06573.1"/>
    <property type="molecule type" value="Genomic_DNA"/>
</dbReference>
<accession>A0A0U5G6P6</accession>